<dbReference type="InterPro" id="IPR020841">
    <property type="entry name" value="PKS_Beta-ketoAc_synthase_dom"/>
</dbReference>
<dbReference type="SMART" id="SM00825">
    <property type="entry name" value="PKS_KS"/>
    <property type="match status" value="1"/>
</dbReference>
<dbReference type="PROSITE" id="PS52004">
    <property type="entry name" value="KS3_2"/>
    <property type="match status" value="1"/>
</dbReference>
<dbReference type="PANTHER" id="PTHR11712:SF347">
    <property type="entry name" value="BETA KETOACYL-ACYL CARRIER PROTEIN SYNTHASE"/>
    <property type="match status" value="1"/>
</dbReference>
<organism evidence="6 7">
    <name type="scientific">Antrihabitans stalactiti</name>
    <dbReference type="NCBI Taxonomy" id="2584121"/>
    <lineage>
        <taxon>Bacteria</taxon>
        <taxon>Bacillati</taxon>
        <taxon>Actinomycetota</taxon>
        <taxon>Actinomycetes</taxon>
        <taxon>Mycobacteriales</taxon>
        <taxon>Nocardiaceae</taxon>
        <taxon>Antrihabitans</taxon>
    </lineage>
</organism>
<evidence type="ECO:0000313" key="7">
    <source>
        <dbReference type="Proteomes" id="UP000535543"/>
    </source>
</evidence>
<proteinExistence type="inferred from homology"/>
<dbReference type="GO" id="GO:0006633">
    <property type="term" value="P:fatty acid biosynthetic process"/>
    <property type="evidence" value="ECO:0007669"/>
    <property type="project" value="TreeGrafter"/>
</dbReference>
<dbReference type="InterPro" id="IPR014031">
    <property type="entry name" value="Ketoacyl_synth_C"/>
</dbReference>
<evidence type="ECO:0000256" key="2">
    <source>
        <dbReference type="ARBA" id="ARBA00008467"/>
    </source>
</evidence>
<dbReference type="RefSeq" id="WP_169585100.1">
    <property type="nucleotide sequence ID" value="NZ_VCQU01000001.1"/>
</dbReference>
<evidence type="ECO:0000313" key="6">
    <source>
        <dbReference type="EMBL" id="NMN94449.1"/>
    </source>
</evidence>
<dbReference type="InterPro" id="IPR000794">
    <property type="entry name" value="Beta-ketoacyl_synthase"/>
</dbReference>
<dbReference type="AlphaFoldDB" id="A0A848K7W8"/>
<dbReference type="Pfam" id="PF02801">
    <property type="entry name" value="Ketoacyl-synt_C"/>
    <property type="match status" value="1"/>
</dbReference>
<dbReference type="PANTHER" id="PTHR11712">
    <property type="entry name" value="POLYKETIDE SYNTHASE-RELATED"/>
    <property type="match status" value="1"/>
</dbReference>
<dbReference type="Gene3D" id="3.40.47.10">
    <property type="match status" value="1"/>
</dbReference>
<accession>A0A848K7W8</accession>
<dbReference type="InterPro" id="IPR016039">
    <property type="entry name" value="Thiolase-like"/>
</dbReference>
<dbReference type="Pfam" id="PF00109">
    <property type="entry name" value="ketoacyl-synt"/>
    <property type="match status" value="1"/>
</dbReference>
<dbReference type="GO" id="GO:0004315">
    <property type="term" value="F:3-oxoacyl-[acyl-carrier-protein] synthase activity"/>
    <property type="evidence" value="ECO:0007669"/>
    <property type="project" value="TreeGrafter"/>
</dbReference>
<dbReference type="UniPathway" id="UPA00915"/>
<keyword evidence="3 4" id="KW-0808">Transferase</keyword>
<name>A0A848K7W8_9NOCA</name>
<dbReference type="Proteomes" id="UP000535543">
    <property type="component" value="Unassembled WGS sequence"/>
</dbReference>
<comment type="similarity">
    <text evidence="2 4">Belongs to the thiolase-like superfamily. Beta-ketoacyl-ACP synthases family.</text>
</comment>
<feature type="domain" description="Ketosynthase family 3 (KS3)" evidence="5">
    <location>
        <begin position="3"/>
        <end position="384"/>
    </location>
</feature>
<dbReference type="EMBL" id="VCQU01000001">
    <property type="protein sequence ID" value="NMN94449.1"/>
    <property type="molecule type" value="Genomic_DNA"/>
</dbReference>
<keyword evidence="7" id="KW-1185">Reference proteome</keyword>
<comment type="caution">
    <text evidence="6">The sequence shown here is derived from an EMBL/GenBank/DDBJ whole genome shotgun (WGS) entry which is preliminary data.</text>
</comment>
<evidence type="ECO:0000256" key="4">
    <source>
        <dbReference type="RuleBase" id="RU003694"/>
    </source>
</evidence>
<evidence type="ECO:0000256" key="3">
    <source>
        <dbReference type="ARBA" id="ARBA00022679"/>
    </source>
</evidence>
<comment type="pathway">
    <text evidence="1">Lipid metabolism; mycolic acid biosynthesis.</text>
</comment>
<sequence length="386" mass="40064">MNTEHTGIVGVGAVTGYGWGREQLWTGLLSGKPAATLVGGYGSTVDEPGWIVRVPEGGKPADGTTRFARAMRGAAREAIDDALDRGWVPGRRVGLLHAVVMGDPELIRSTEPDPLHPLSVREHLGVFPSTPASLLMQEYGFHGPAMNVSAMCTSGTAGLLTAKLWLDAGFVDDVVFVTTDLSATPNVVDVFVRLGVAITDAEPLDACRPFQSGSRGFVFGEAAVGYVLSNRTGNAYSTVLGGAMSHDGFHVTSVDPSLTHVRRCFDEALFSAGVGAADVAYLNAHGPGTAQCDAAEAAILASMFPETTRVFSVKPLTGHCQATAAAVETAVTVLSHERGVIPAPPIVADAHPQLLDGLTRSFDGLTVKSSLGLGGHNSVVVLSPGT</sequence>
<evidence type="ECO:0000259" key="5">
    <source>
        <dbReference type="PROSITE" id="PS52004"/>
    </source>
</evidence>
<dbReference type="InterPro" id="IPR014030">
    <property type="entry name" value="Ketoacyl_synth_N"/>
</dbReference>
<gene>
    <name evidence="6" type="ORF">FGL95_05275</name>
</gene>
<protein>
    <submittedName>
        <fullName evidence="6">3-oxoacyl-ACP synthase</fullName>
    </submittedName>
</protein>
<reference evidence="6 7" key="2">
    <citation type="submission" date="2020-06" db="EMBL/GenBank/DDBJ databases">
        <title>Antribacter stalactiti gen. nov., sp. nov., a new member of the family Nacardiaceae isolated from a cave.</title>
        <authorList>
            <person name="Kim I.S."/>
        </authorList>
    </citation>
    <scope>NUCLEOTIDE SEQUENCE [LARGE SCALE GENOMIC DNA]</scope>
    <source>
        <strain evidence="6 7">YC2-7</strain>
    </source>
</reference>
<evidence type="ECO:0000256" key="1">
    <source>
        <dbReference type="ARBA" id="ARBA00004796"/>
    </source>
</evidence>
<dbReference type="SUPFAM" id="SSF53901">
    <property type="entry name" value="Thiolase-like"/>
    <property type="match status" value="1"/>
</dbReference>
<reference evidence="6 7" key="1">
    <citation type="submission" date="2019-05" db="EMBL/GenBank/DDBJ databases">
        <authorList>
            <person name="Lee S.D."/>
        </authorList>
    </citation>
    <scope>NUCLEOTIDE SEQUENCE [LARGE SCALE GENOMIC DNA]</scope>
    <source>
        <strain evidence="6 7">YC2-7</strain>
    </source>
</reference>